<organism evidence="1 2">
    <name type="scientific">Aspergillus sclerotialis</name>
    <dbReference type="NCBI Taxonomy" id="2070753"/>
    <lineage>
        <taxon>Eukaryota</taxon>
        <taxon>Fungi</taxon>
        <taxon>Dikarya</taxon>
        <taxon>Ascomycota</taxon>
        <taxon>Pezizomycotina</taxon>
        <taxon>Eurotiomycetes</taxon>
        <taxon>Eurotiomycetidae</taxon>
        <taxon>Eurotiales</taxon>
        <taxon>Aspergillaceae</taxon>
        <taxon>Aspergillus</taxon>
        <taxon>Aspergillus subgen. Polypaecilum</taxon>
    </lineage>
</organism>
<comment type="caution">
    <text evidence="1">The sequence shown here is derived from an EMBL/GenBank/DDBJ whole genome shotgun (WGS) entry which is preliminary data.</text>
</comment>
<evidence type="ECO:0000313" key="1">
    <source>
        <dbReference type="EMBL" id="RJE20007.1"/>
    </source>
</evidence>
<dbReference type="GO" id="GO:0015123">
    <property type="term" value="F:acetate transmembrane transporter activity"/>
    <property type="evidence" value="ECO:0007669"/>
    <property type="project" value="TreeGrafter"/>
</dbReference>
<gene>
    <name evidence="1" type="ORF">PHISCL_07654</name>
</gene>
<dbReference type="OrthoDB" id="3648309at2759"/>
<protein>
    <submittedName>
        <fullName evidence="1">Uncharacterized protein</fullName>
    </submittedName>
</protein>
<proteinExistence type="predicted"/>
<dbReference type="InterPro" id="IPR051633">
    <property type="entry name" value="AceTr"/>
</dbReference>
<dbReference type="EMBL" id="MVGC01000348">
    <property type="protein sequence ID" value="RJE20007.1"/>
    <property type="molecule type" value="Genomic_DNA"/>
</dbReference>
<dbReference type="Proteomes" id="UP000266188">
    <property type="component" value="Unassembled WGS sequence"/>
</dbReference>
<reference evidence="2" key="1">
    <citation type="submission" date="2017-02" db="EMBL/GenBank/DDBJ databases">
        <authorList>
            <person name="Tafer H."/>
            <person name="Lopandic K."/>
        </authorList>
    </citation>
    <scope>NUCLEOTIDE SEQUENCE [LARGE SCALE GENOMIC DNA]</scope>
    <source>
        <strain evidence="2">CBS 366.77</strain>
    </source>
</reference>
<evidence type="ECO:0000313" key="2">
    <source>
        <dbReference type="Proteomes" id="UP000266188"/>
    </source>
</evidence>
<name>A0A3A2ZFA1_9EURO</name>
<dbReference type="GO" id="GO:0005886">
    <property type="term" value="C:plasma membrane"/>
    <property type="evidence" value="ECO:0007669"/>
    <property type="project" value="TreeGrafter"/>
</dbReference>
<dbReference type="AlphaFoldDB" id="A0A3A2ZFA1"/>
<dbReference type="STRING" id="2070753.A0A3A2ZFA1"/>
<dbReference type="PANTHER" id="PTHR31123:SF4">
    <property type="entry name" value="PROTEIN ALCS"/>
    <property type="match status" value="1"/>
</dbReference>
<sequence>MDNEYEVGNGKTASYDGVAGMQKLTQVPTSVTLSAEQFEMLYLNPMRRRQPAMTKRLGNPTPLGLGGFIITATPLACCLMGWRGAGGEGAAFT</sequence>
<accession>A0A3A2ZFA1</accession>
<keyword evidence="2" id="KW-1185">Reference proteome</keyword>
<dbReference type="PANTHER" id="PTHR31123">
    <property type="entry name" value="ACCUMULATION OF DYADS PROTEIN 2-RELATED"/>
    <property type="match status" value="1"/>
</dbReference>